<dbReference type="Gene3D" id="3.40.960.10">
    <property type="entry name" value="VSR Endonuclease"/>
    <property type="match status" value="1"/>
</dbReference>
<proteinExistence type="predicted"/>
<dbReference type="Proteomes" id="UP001160142">
    <property type="component" value="Unassembled WGS sequence"/>
</dbReference>
<name>A0ABT6KPG7_9MICO</name>
<comment type="caution">
    <text evidence="1">The sequence shown here is derived from an EMBL/GenBank/DDBJ whole genome shotgun (WGS) entry which is preliminary data.</text>
</comment>
<dbReference type="InterPro" id="IPR011335">
    <property type="entry name" value="Restrct_endonuc-II-like"/>
</dbReference>
<dbReference type="SUPFAM" id="SSF52980">
    <property type="entry name" value="Restriction endonuclease-like"/>
    <property type="match status" value="1"/>
</dbReference>
<organism evidence="1 2">
    <name type="scientific">Antiquaquibacter oligotrophicus</name>
    <dbReference type="NCBI Taxonomy" id="2880260"/>
    <lineage>
        <taxon>Bacteria</taxon>
        <taxon>Bacillati</taxon>
        <taxon>Actinomycetota</taxon>
        <taxon>Actinomycetes</taxon>
        <taxon>Micrococcales</taxon>
        <taxon>Microbacteriaceae</taxon>
        <taxon>Antiquaquibacter</taxon>
    </lineage>
</organism>
<evidence type="ECO:0000313" key="1">
    <source>
        <dbReference type="EMBL" id="MDH6181889.1"/>
    </source>
</evidence>
<evidence type="ECO:0000313" key="2">
    <source>
        <dbReference type="Proteomes" id="UP001160142"/>
    </source>
</evidence>
<accession>A0ABT6KPG7</accession>
<evidence type="ECO:0008006" key="3">
    <source>
        <dbReference type="Google" id="ProtNLM"/>
    </source>
</evidence>
<dbReference type="RefSeq" id="WP_322134185.1">
    <property type="nucleotide sequence ID" value="NZ_CP085036.1"/>
</dbReference>
<dbReference type="EMBL" id="JARXVQ010000001">
    <property type="protein sequence ID" value="MDH6181889.1"/>
    <property type="molecule type" value="Genomic_DNA"/>
</dbReference>
<protein>
    <recommendedName>
        <fullName evidence="3">DUF559 domain-containing protein</fullName>
    </recommendedName>
</protein>
<keyword evidence="2" id="KW-1185">Reference proteome</keyword>
<sequence>MSRRIPLPPELAARAFSVREGSAVVGSLQRLRASDLDRSVWGTRFVGEPTFVDRCMQFQERMPGDSFFSHDTAALLWGTPLPPRPRPFVHISVPEPARAPHAKGIIGHRALVADELTVHQGLPLTTPVRTWLDLWELSLPDLVAAGDFVIFHERPLATRPGLDWALRHRVSRRGLRTLWRALHLLSDRAESPPESILRVLLLEAGFPPISVNEAIYDRRDRFIARPDLRVDQLRLVIEYLGDYHRDKQQWRSDITRRTRIEAEGWRVFEVGADDLREPHDLVRRIRAVAALPFPP</sequence>
<reference evidence="1 2" key="1">
    <citation type="submission" date="2023-04" db="EMBL/GenBank/DDBJ databases">
        <title>Genome Encyclopedia of Bacteria and Archaea VI: Functional Genomics of Type Strains.</title>
        <authorList>
            <person name="Whitman W."/>
        </authorList>
    </citation>
    <scope>NUCLEOTIDE SEQUENCE [LARGE SCALE GENOMIC DNA]</scope>
    <source>
        <strain evidence="1 2">SG_E_30_P1</strain>
    </source>
</reference>
<gene>
    <name evidence="1" type="ORF">M2152_002071</name>
</gene>